<proteinExistence type="inferred from homology"/>
<evidence type="ECO:0000256" key="1">
    <source>
        <dbReference type="ARBA" id="ARBA00010617"/>
    </source>
</evidence>
<name>A0A0G2T194_9ACTN</name>
<sequence length="401" mass="44110">MTTHTQQLRDFPFAPAAELHMEPAFAQLREGEPISRVRLPYGGDAWLVTRYQDIKTVLGDPRFSRAATQHAEAPRIQPDPAGEGVLMSLDPPEHTRLRKTVAGVFTKRRVEDLRPATQRIAEELLEAMEASSAPADLVASYALPLPVTVICDLLGVPGDDRDQLRGWSDALLSTTACTPAESAAAVQTMADYFAALVSLRRRKPTDDLLGALVRTWDREEGRLLDEELVLLTRDLLIAGHETTASQIANCTYLLLQHPREMDRLRADPSVMASAVEELLRIIPLGSGSFRARVATEPVELCGVRIQPGETVFAPTVAANWDPDVFADPGRLDIDRSANPHVAFGHGVHHCVGAQLARLELQVALGVLLRRLPRLRLAVDEGEIVWKTGMQVRGPKSLPVQW</sequence>
<reference evidence="8" key="1">
    <citation type="submission" date="2014-05" db="EMBL/GenBank/DDBJ databases">
        <title>Cloning and heterologous expression of the enterocin biosynthetic gene cluster in Streptomyces sp. SH-62.</title>
        <authorList>
            <person name="Zhang Y."/>
            <person name="Lu Z."/>
            <person name="Huang S."/>
            <person name="He J."/>
        </authorList>
    </citation>
    <scope>NUCLEOTIDE SEQUENCE</scope>
    <source>
        <strain evidence="8">SH-62</strain>
    </source>
</reference>
<comment type="similarity">
    <text evidence="1 7">Belongs to the cytochrome P450 family.</text>
</comment>
<dbReference type="FunFam" id="1.10.630.10:FF:000018">
    <property type="entry name" value="Cytochrome P450 monooxygenase"/>
    <property type="match status" value="1"/>
</dbReference>
<dbReference type="CDD" id="cd11031">
    <property type="entry name" value="Cyp158A-like"/>
    <property type="match status" value="1"/>
</dbReference>
<keyword evidence="6 7" id="KW-0503">Monooxygenase</keyword>
<dbReference type="InterPro" id="IPR017972">
    <property type="entry name" value="Cyt_P450_CS"/>
</dbReference>
<dbReference type="PRINTS" id="PR00385">
    <property type="entry name" value="P450"/>
</dbReference>
<keyword evidence="3 7" id="KW-0479">Metal-binding</keyword>
<accession>A0A0G2T194</accession>
<dbReference type="SUPFAM" id="SSF48264">
    <property type="entry name" value="Cytochrome P450"/>
    <property type="match status" value="1"/>
</dbReference>
<evidence type="ECO:0000256" key="5">
    <source>
        <dbReference type="ARBA" id="ARBA00023004"/>
    </source>
</evidence>
<dbReference type="InterPro" id="IPR002397">
    <property type="entry name" value="Cyt_P450_B"/>
</dbReference>
<dbReference type="PRINTS" id="PR00359">
    <property type="entry name" value="BP450"/>
</dbReference>
<evidence type="ECO:0000256" key="6">
    <source>
        <dbReference type="ARBA" id="ARBA00023033"/>
    </source>
</evidence>
<evidence type="ECO:0000256" key="4">
    <source>
        <dbReference type="ARBA" id="ARBA00023002"/>
    </source>
</evidence>
<gene>
    <name evidence="8" type="primary">entSR</name>
</gene>
<dbReference type="AlphaFoldDB" id="A0A0G2T194"/>
<dbReference type="GO" id="GO:0016705">
    <property type="term" value="F:oxidoreductase activity, acting on paired donors, with incorporation or reduction of molecular oxygen"/>
    <property type="evidence" value="ECO:0007669"/>
    <property type="project" value="InterPro"/>
</dbReference>
<dbReference type="GO" id="GO:0020037">
    <property type="term" value="F:heme binding"/>
    <property type="evidence" value="ECO:0007669"/>
    <property type="project" value="InterPro"/>
</dbReference>
<keyword evidence="5 7" id="KW-0408">Iron</keyword>
<keyword evidence="4 7" id="KW-0560">Oxidoreductase</keyword>
<organism evidence="8">
    <name type="scientific">Streptomyces sp. SH-62</name>
    <dbReference type="NCBI Taxonomy" id="1629707"/>
    <lineage>
        <taxon>Bacteria</taxon>
        <taxon>Bacillati</taxon>
        <taxon>Actinomycetota</taxon>
        <taxon>Actinomycetes</taxon>
        <taxon>Kitasatosporales</taxon>
        <taxon>Streptomycetaceae</taxon>
        <taxon>Streptomyces</taxon>
    </lineage>
</organism>
<evidence type="ECO:0000256" key="3">
    <source>
        <dbReference type="ARBA" id="ARBA00022723"/>
    </source>
</evidence>
<dbReference type="InterPro" id="IPR036396">
    <property type="entry name" value="Cyt_P450_sf"/>
</dbReference>
<dbReference type="GO" id="GO:0005506">
    <property type="term" value="F:iron ion binding"/>
    <property type="evidence" value="ECO:0007669"/>
    <property type="project" value="InterPro"/>
</dbReference>
<keyword evidence="2 7" id="KW-0349">Heme</keyword>
<dbReference type="InterPro" id="IPR001128">
    <property type="entry name" value="Cyt_P450"/>
</dbReference>
<dbReference type="EMBL" id="KJ867516">
    <property type="protein sequence ID" value="AKE48668.1"/>
    <property type="molecule type" value="Genomic_DNA"/>
</dbReference>
<dbReference type="GO" id="GO:0004497">
    <property type="term" value="F:monooxygenase activity"/>
    <property type="evidence" value="ECO:0007669"/>
    <property type="project" value="UniProtKB-KW"/>
</dbReference>
<dbReference type="PANTHER" id="PTHR46696">
    <property type="entry name" value="P450, PUTATIVE (EUROFUNG)-RELATED"/>
    <property type="match status" value="1"/>
</dbReference>
<evidence type="ECO:0000313" key="8">
    <source>
        <dbReference type="EMBL" id="AKE48668.1"/>
    </source>
</evidence>
<evidence type="ECO:0000256" key="7">
    <source>
        <dbReference type="RuleBase" id="RU000461"/>
    </source>
</evidence>
<dbReference type="Pfam" id="PF00067">
    <property type="entry name" value="p450"/>
    <property type="match status" value="1"/>
</dbReference>
<dbReference type="Gene3D" id="1.10.630.10">
    <property type="entry name" value="Cytochrome P450"/>
    <property type="match status" value="1"/>
</dbReference>
<dbReference type="PROSITE" id="PS00086">
    <property type="entry name" value="CYTOCHROME_P450"/>
    <property type="match status" value="1"/>
</dbReference>
<dbReference type="PANTHER" id="PTHR46696:SF1">
    <property type="entry name" value="CYTOCHROME P450 YJIB-RELATED"/>
    <property type="match status" value="1"/>
</dbReference>
<protein>
    <submittedName>
        <fullName evidence="8">Putative p450 monooxygenase</fullName>
    </submittedName>
</protein>
<evidence type="ECO:0000256" key="2">
    <source>
        <dbReference type="ARBA" id="ARBA00022617"/>
    </source>
</evidence>